<evidence type="ECO:0000313" key="4">
    <source>
        <dbReference type="EMBL" id="KAG6435787.1"/>
    </source>
</evidence>
<dbReference type="PANTHER" id="PTHR13234">
    <property type="entry name" value="GAMMA-INTERFERON INDUCIBLE LYSOSOMAL THIOL REDUCTASE GILT"/>
    <property type="match status" value="1"/>
</dbReference>
<dbReference type="Pfam" id="PF03227">
    <property type="entry name" value="GILT"/>
    <property type="match status" value="1"/>
</dbReference>
<accession>A0A8X8YSK9</accession>
<keyword evidence="2" id="KW-0325">Glycoprotein</keyword>
<dbReference type="Proteomes" id="UP000298416">
    <property type="component" value="Unassembled WGS sequence"/>
</dbReference>
<gene>
    <name evidence="4" type="ORF">SASPL_100664</name>
</gene>
<dbReference type="PANTHER" id="PTHR13234:SF48">
    <property type="entry name" value="GAMMA INTERFERON RESPONSIVE LYSOSOMAL THIOL (GILT) REDUCTASE FAMILY PROTEIN"/>
    <property type="match status" value="1"/>
</dbReference>
<dbReference type="AlphaFoldDB" id="A0A8X8YSK9"/>
<feature type="signal peptide" evidence="3">
    <location>
        <begin position="1"/>
        <end position="18"/>
    </location>
</feature>
<feature type="chain" id="PRO_5036494969" description="Gamma-interferon-inducible lysosomal thiol reductase" evidence="3">
    <location>
        <begin position="19"/>
        <end position="178"/>
    </location>
</feature>
<evidence type="ECO:0008006" key="6">
    <source>
        <dbReference type="Google" id="ProtNLM"/>
    </source>
</evidence>
<keyword evidence="5" id="KW-1185">Reference proteome</keyword>
<proteinExistence type="inferred from homology"/>
<dbReference type="GO" id="GO:0016671">
    <property type="term" value="F:oxidoreductase activity, acting on a sulfur group of donors, disulfide as acceptor"/>
    <property type="evidence" value="ECO:0007669"/>
    <property type="project" value="InterPro"/>
</dbReference>
<comment type="similarity">
    <text evidence="1">Belongs to the GILT family.</text>
</comment>
<name>A0A8X8YSK9_SALSN</name>
<organism evidence="4">
    <name type="scientific">Salvia splendens</name>
    <name type="common">Scarlet sage</name>
    <dbReference type="NCBI Taxonomy" id="180675"/>
    <lineage>
        <taxon>Eukaryota</taxon>
        <taxon>Viridiplantae</taxon>
        <taxon>Streptophyta</taxon>
        <taxon>Embryophyta</taxon>
        <taxon>Tracheophyta</taxon>
        <taxon>Spermatophyta</taxon>
        <taxon>Magnoliopsida</taxon>
        <taxon>eudicotyledons</taxon>
        <taxon>Gunneridae</taxon>
        <taxon>Pentapetalae</taxon>
        <taxon>asterids</taxon>
        <taxon>lamiids</taxon>
        <taxon>Lamiales</taxon>
        <taxon>Lamiaceae</taxon>
        <taxon>Nepetoideae</taxon>
        <taxon>Mentheae</taxon>
        <taxon>Salviinae</taxon>
        <taxon>Salvia</taxon>
        <taxon>Salvia subgen. Calosphace</taxon>
        <taxon>core Calosphace</taxon>
    </lineage>
</organism>
<dbReference type="InterPro" id="IPR004911">
    <property type="entry name" value="Interferon-induced_GILT"/>
</dbReference>
<keyword evidence="3" id="KW-0732">Signal</keyword>
<reference evidence="4" key="1">
    <citation type="submission" date="2018-01" db="EMBL/GenBank/DDBJ databases">
        <authorList>
            <person name="Mao J.F."/>
        </authorList>
    </citation>
    <scope>NUCLEOTIDE SEQUENCE</scope>
    <source>
        <strain evidence="4">Huo1</strain>
        <tissue evidence="4">Leaf</tissue>
    </source>
</reference>
<reference evidence="4" key="2">
    <citation type="submission" date="2020-08" db="EMBL/GenBank/DDBJ databases">
        <title>Plant Genome Project.</title>
        <authorList>
            <person name="Zhang R.-G."/>
        </authorList>
    </citation>
    <scope>NUCLEOTIDE SEQUENCE</scope>
    <source>
        <strain evidence="4">Huo1</strain>
        <tissue evidence="4">Leaf</tissue>
    </source>
</reference>
<dbReference type="EMBL" id="PNBA02000001">
    <property type="protein sequence ID" value="KAG6435787.1"/>
    <property type="molecule type" value="Genomic_DNA"/>
</dbReference>
<evidence type="ECO:0000256" key="2">
    <source>
        <dbReference type="ARBA" id="ARBA00023180"/>
    </source>
</evidence>
<evidence type="ECO:0000256" key="1">
    <source>
        <dbReference type="ARBA" id="ARBA00005679"/>
    </source>
</evidence>
<protein>
    <recommendedName>
        <fullName evidence="6">Gamma-interferon-inducible lysosomal thiol reductase</fullName>
    </recommendedName>
</protein>
<sequence>MGCEKLLVLTFLVAAAHASVDSMQMQPVMASSSDNKVNLSVYYESLCPYCANFMHGVDECRLDVIEACAINSWPKVETHFKFIYCVERLHLMDKHTQWQSCYGANNLDQTPVNNCYNNGLGFQLEMAYAYETTKLNPRHRFVPWVVVNNIPLQEDFENFIGYVCRAYRGNKVPKACAH</sequence>
<evidence type="ECO:0000256" key="3">
    <source>
        <dbReference type="SAM" id="SignalP"/>
    </source>
</evidence>
<evidence type="ECO:0000313" key="5">
    <source>
        <dbReference type="Proteomes" id="UP000298416"/>
    </source>
</evidence>
<dbReference type="GO" id="GO:0005576">
    <property type="term" value="C:extracellular region"/>
    <property type="evidence" value="ECO:0007669"/>
    <property type="project" value="UniProtKB-SubCell"/>
</dbReference>
<comment type="caution">
    <text evidence="4">The sequence shown here is derived from an EMBL/GenBank/DDBJ whole genome shotgun (WGS) entry which is preliminary data.</text>
</comment>